<feature type="chain" id="PRO_5034256423" description="Glycosyltransferase family 31" evidence="1">
    <location>
        <begin position="35"/>
        <end position="529"/>
    </location>
</feature>
<dbReference type="EMBL" id="WIGO01000108">
    <property type="protein sequence ID" value="KAF6829437.1"/>
    <property type="molecule type" value="Genomic_DNA"/>
</dbReference>
<comment type="caution">
    <text evidence="2">The sequence shown here is derived from an EMBL/GenBank/DDBJ whole genome shotgun (WGS) entry which is preliminary data.</text>
</comment>
<sequence length="529" mass="58392">MQQPSYTYQNHARALHAATFLLVLLFVLIQLVRSREDASEIIDFDPLVPVLRPQQQKATLAPVDTAAYLGALGEKHGLTRNVSLFSRRVRAAPEALQRRSMTDVQQVFSDAEWESVQLDDKKLSLGAGEDMSLPVAEITKPGDVDASDLLFGVVTTYNRISHANDSLVRSWRQWLTNGRGSANGASVVIALYNTTTREAWATHDKLQDAGIDATVLTLNDDLDPVSRYFEVIDILLEVSKALAEDGHTKKYIGLVEDDIFFPTPGQLLSKLSKFDAQDPYYVGVPSERPDWTVKDDVAITHGGGAVFLTPPAAVTISNLPCYSSDSPPFANTTTWDAVLHECVLKHTKMPLHVLSSFYSPRDALYNMQAHTYDLGVSPLALRHAESRHQIDASRAHFVTAACGEACFLQRFRFSDDWVLVNGYSLTHYCAGFEVVPMSSRAALQGAMQYGLEAELPVGDGTVLDETDEKKEIVTWRGTRYVWSFLDAVAGNDGEVWQVYARKGGGPLSGEDEEEGGAELDSVIVLIWEH</sequence>
<gene>
    <name evidence="2" type="ORF">CPLU01_07965</name>
</gene>
<evidence type="ECO:0000313" key="3">
    <source>
        <dbReference type="Proteomes" id="UP000654918"/>
    </source>
</evidence>
<name>A0A8H6KD45_9PEZI</name>
<dbReference type="Proteomes" id="UP000654918">
    <property type="component" value="Unassembled WGS sequence"/>
</dbReference>
<keyword evidence="1" id="KW-0732">Signal</keyword>
<evidence type="ECO:0008006" key="4">
    <source>
        <dbReference type="Google" id="ProtNLM"/>
    </source>
</evidence>
<evidence type="ECO:0000313" key="2">
    <source>
        <dbReference type="EMBL" id="KAF6829437.1"/>
    </source>
</evidence>
<evidence type="ECO:0000256" key="1">
    <source>
        <dbReference type="SAM" id="SignalP"/>
    </source>
</evidence>
<feature type="signal peptide" evidence="1">
    <location>
        <begin position="1"/>
        <end position="34"/>
    </location>
</feature>
<accession>A0A8H6KD45</accession>
<reference evidence="2" key="1">
    <citation type="journal article" date="2020" name="Phytopathology">
        <title>Genome Sequence Resources of Colletotrichum truncatum, C. plurivorum, C. musicola, and C. sojae: Four Species Pathogenic to Soybean (Glycine max).</title>
        <authorList>
            <person name="Rogerio F."/>
            <person name="Boufleur T.R."/>
            <person name="Ciampi-Guillardi M."/>
            <person name="Sukno S.A."/>
            <person name="Thon M.R."/>
            <person name="Massola Junior N.S."/>
            <person name="Baroncelli R."/>
        </authorList>
    </citation>
    <scope>NUCLEOTIDE SEQUENCE</scope>
    <source>
        <strain evidence="2">LFN00145</strain>
    </source>
</reference>
<proteinExistence type="predicted"/>
<organism evidence="2 3">
    <name type="scientific">Colletotrichum plurivorum</name>
    <dbReference type="NCBI Taxonomy" id="2175906"/>
    <lineage>
        <taxon>Eukaryota</taxon>
        <taxon>Fungi</taxon>
        <taxon>Dikarya</taxon>
        <taxon>Ascomycota</taxon>
        <taxon>Pezizomycotina</taxon>
        <taxon>Sordariomycetes</taxon>
        <taxon>Hypocreomycetidae</taxon>
        <taxon>Glomerellales</taxon>
        <taxon>Glomerellaceae</taxon>
        <taxon>Colletotrichum</taxon>
        <taxon>Colletotrichum orchidearum species complex</taxon>
    </lineage>
</organism>
<dbReference type="AlphaFoldDB" id="A0A8H6KD45"/>
<protein>
    <recommendedName>
        <fullName evidence="4">Glycosyltransferase family 31</fullName>
    </recommendedName>
</protein>
<dbReference type="Gene3D" id="3.90.550.50">
    <property type="match status" value="1"/>
</dbReference>
<keyword evidence="3" id="KW-1185">Reference proteome</keyword>